<dbReference type="CDD" id="cd00413">
    <property type="entry name" value="Glyco_hydrolase_16"/>
    <property type="match status" value="1"/>
</dbReference>
<evidence type="ECO:0000313" key="6">
    <source>
        <dbReference type="Proteomes" id="UP000295075"/>
    </source>
</evidence>
<name>A0A4R4QEX6_9ACTN</name>
<dbReference type="InterPro" id="IPR039513">
    <property type="entry name" value="PL-6"/>
</dbReference>
<dbReference type="InterPro" id="IPR013320">
    <property type="entry name" value="ConA-like_dom_sf"/>
</dbReference>
<dbReference type="Gene3D" id="2.60.120.200">
    <property type="match status" value="2"/>
</dbReference>
<feature type="domain" description="GH16" evidence="4">
    <location>
        <begin position="379"/>
        <end position="630"/>
    </location>
</feature>
<evidence type="ECO:0000313" key="5">
    <source>
        <dbReference type="EMBL" id="TDC34156.1"/>
    </source>
</evidence>
<dbReference type="Gene3D" id="2.160.20.10">
    <property type="entry name" value="Single-stranded right-handed beta-helix, Pectin lyase-like"/>
    <property type="match status" value="1"/>
</dbReference>
<accession>A0A4R4QEX6</accession>
<dbReference type="SMART" id="SM00710">
    <property type="entry name" value="PbH1"/>
    <property type="match status" value="5"/>
</dbReference>
<dbReference type="Gene3D" id="2.60.120.260">
    <property type="entry name" value="Galactose-binding domain-like"/>
    <property type="match status" value="1"/>
</dbReference>
<dbReference type="InterPro" id="IPR008979">
    <property type="entry name" value="Galactose-bd-like_sf"/>
</dbReference>
<feature type="region of interest" description="Disordered" evidence="1">
    <location>
        <begin position="1018"/>
        <end position="1077"/>
    </location>
</feature>
<evidence type="ECO:0008006" key="7">
    <source>
        <dbReference type="Google" id="ProtNLM"/>
    </source>
</evidence>
<protein>
    <recommendedName>
        <fullName evidence="7">Glycosyl hydrolase family protein</fullName>
    </recommendedName>
</protein>
<organism evidence="5 6">
    <name type="scientific">Kribbella albertanoniae</name>
    <dbReference type="NCBI Taxonomy" id="1266829"/>
    <lineage>
        <taxon>Bacteria</taxon>
        <taxon>Bacillati</taxon>
        <taxon>Actinomycetota</taxon>
        <taxon>Actinomycetes</taxon>
        <taxon>Propionibacteriales</taxon>
        <taxon>Kribbellaceae</taxon>
        <taxon>Kribbella</taxon>
    </lineage>
</organism>
<dbReference type="EMBL" id="SMKA01000009">
    <property type="protein sequence ID" value="TDC34156.1"/>
    <property type="molecule type" value="Genomic_DNA"/>
</dbReference>
<evidence type="ECO:0000259" key="4">
    <source>
        <dbReference type="PROSITE" id="PS51762"/>
    </source>
</evidence>
<evidence type="ECO:0000259" key="3">
    <source>
        <dbReference type="PROSITE" id="PS50022"/>
    </source>
</evidence>
<proteinExistence type="predicted"/>
<dbReference type="InterPro" id="IPR000757">
    <property type="entry name" value="Beta-glucanase-like"/>
</dbReference>
<keyword evidence="6" id="KW-1185">Reference proteome</keyword>
<feature type="signal peptide" evidence="2">
    <location>
        <begin position="1"/>
        <end position="27"/>
    </location>
</feature>
<dbReference type="Pfam" id="PF00754">
    <property type="entry name" value="F5_F8_type_C"/>
    <property type="match status" value="1"/>
</dbReference>
<dbReference type="InterPro" id="IPR011050">
    <property type="entry name" value="Pectin_lyase_fold/virulence"/>
</dbReference>
<dbReference type="Proteomes" id="UP000295075">
    <property type="component" value="Unassembled WGS sequence"/>
</dbReference>
<feature type="chain" id="PRO_5020875611" description="Glycosyl hydrolase family protein" evidence="2">
    <location>
        <begin position="28"/>
        <end position="1077"/>
    </location>
</feature>
<dbReference type="Pfam" id="PF14592">
    <property type="entry name" value="Chondroitinas_B"/>
    <property type="match status" value="1"/>
</dbReference>
<evidence type="ECO:0000256" key="1">
    <source>
        <dbReference type="SAM" id="MobiDB-lite"/>
    </source>
</evidence>
<reference evidence="5 6" key="1">
    <citation type="submission" date="2019-03" db="EMBL/GenBank/DDBJ databases">
        <title>Draft genome sequences of novel Actinobacteria.</title>
        <authorList>
            <person name="Sahin N."/>
            <person name="Ay H."/>
            <person name="Saygin H."/>
        </authorList>
    </citation>
    <scope>NUCLEOTIDE SEQUENCE [LARGE SCALE GENOMIC DNA]</scope>
    <source>
        <strain evidence="5 6">JCM 30547</strain>
    </source>
</reference>
<feature type="domain" description="F5/8 type C" evidence="3">
    <location>
        <begin position="15"/>
        <end position="156"/>
    </location>
</feature>
<dbReference type="OrthoDB" id="3250776at2"/>
<keyword evidence="2" id="KW-0732">Signal</keyword>
<dbReference type="SUPFAM" id="SSF49785">
    <property type="entry name" value="Galactose-binding domain-like"/>
    <property type="match status" value="1"/>
</dbReference>
<dbReference type="InterPro" id="IPR012334">
    <property type="entry name" value="Pectin_lyas_fold"/>
</dbReference>
<dbReference type="SUPFAM" id="SSF51126">
    <property type="entry name" value="Pectin lyase-like"/>
    <property type="match status" value="1"/>
</dbReference>
<dbReference type="InterPro" id="IPR000421">
    <property type="entry name" value="FA58C"/>
</dbReference>
<dbReference type="GO" id="GO:0005975">
    <property type="term" value="P:carbohydrate metabolic process"/>
    <property type="evidence" value="ECO:0007669"/>
    <property type="project" value="InterPro"/>
</dbReference>
<dbReference type="PROSITE" id="PS50022">
    <property type="entry name" value="FA58C_3"/>
    <property type="match status" value="1"/>
</dbReference>
<dbReference type="RefSeq" id="WP_132402189.1">
    <property type="nucleotide sequence ID" value="NZ_SMKA01000009.1"/>
</dbReference>
<gene>
    <name evidence="5" type="ORF">E1261_04335</name>
</gene>
<comment type="caution">
    <text evidence="5">The sequence shown here is derived from an EMBL/GenBank/DDBJ whole genome shotgun (WGS) entry which is preliminary data.</text>
</comment>
<sequence length="1077" mass="115502">MRRVRRTLAAVVVAVFAVSNVLSPAAADPLPVVSATASADDGNVAANTLDGDLTTRWSAQGDGVWIRYDLGSAQTVGSVSIAWHQGNSRKQTFDVELSADGSTWSPALTRKVSSGSTTQLEKYDIPDASARYVRVVGHGNTYNNWNSITETTIAGADGPGGECRYPADVLDLQNWYVGLPIGEEESPKNVYQPELATYSIDPWFVPKADCSGVQFRAAVNGVTTSGSSYPRSELREMNGSAKASWSSTSGTHTMVIDQAITAAPQGRPNVVAGQIHDASDDVSVFRLEGSRLYVTNGNTSQYKLVDGNYVLGTRFQAKFVVSDGQIKAYYNGVLQTTIAKTFSGGYFKAGAYTQANCGNASPCSASNYGQVEIYDLSVTHSNGNPAETTAAERFGWGTPLPGSDEFNYGSVGAPAVPDQTKWSLAGGGVDQCWPGHNENGRRCDANTRVVGGVLRMLGEADGDSGWLASKNGRQYGRWEARVRSVNTGTANGREYHPLLIIWPDSNSRLADGEYDYLENGAPGEACAEAFMHYPHDPGPVQQEHASETNCGTPLSEWHNVAFEWTATHVAGFIDGREWFRFSDGASSTRECMQCMTSGHQTIQLDNFYGTDMTAATYELDWYREYAAPAAQETRLVPVSTSAQLSSAFAAAQPGDAIELADGSYTIGKLTRCAGTAEKPIVVRAAHRGGATIAAGQLELSGCSYVTVEGLRWRTDQTLKITSSHHVRLTRNDFQLTEDESLKWVLIGGTGSHHNRIDHNDFHDKRQTGNYVTIDGSATQQSQYDVIDHNHFRDIGPRAANEMESIRVGWSEISQSSGFTTIEHNLFENCDGDPEIVSVKSNDNVVRHNTFRTSAGVLSARHGNRNSFHGNFFLGGGKAGTGGIRVYGQDHKIFNNYFADLRGTGYDAALSLDGGDVDTSGALNKHWRVYRALVANNTFVSNASTIEIGRNYSLPPVDSTIVNNIVTGTAGPLIQEFKPPVRLTYTGNIAHPTGSATVGIDKPATAIRVADPQLALDGTLYRPAPGSPAADTAVGSTITDDMDGQPRDAVPDVGADELSTAPILQTPATAANVGPNAP</sequence>
<dbReference type="AlphaFoldDB" id="A0A4R4QEX6"/>
<dbReference type="SUPFAM" id="SSF49899">
    <property type="entry name" value="Concanavalin A-like lectins/glucanases"/>
    <property type="match status" value="2"/>
</dbReference>
<dbReference type="InterPro" id="IPR006626">
    <property type="entry name" value="PbH1"/>
</dbReference>
<dbReference type="GO" id="GO:0004553">
    <property type="term" value="F:hydrolase activity, hydrolyzing O-glycosyl compounds"/>
    <property type="evidence" value="ECO:0007669"/>
    <property type="project" value="InterPro"/>
</dbReference>
<dbReference type="Pfam" id="PF08787">
    <property type="entry name" value="Alginate_lyase2"/>
    <property type="match status" value="1"/>
</dbReference>
<dbReference type="PROSITE" id="PS51762">
    <property type="entry name" value="GH16_2"/>
    <property type="match status" value="1"/>
</dbReference>
<evidence type="ECO:0000256" key="2">
    <source>
        <dbReference type="SAM" id="SignalP"/>
    </source>
</evidence>
<dbReference type="InterPro" id="IPR014895">
    <property type="entry name" value="Alginate_lyase_2"/>
</dbReference>
<dbReference type="CDD" id="cd14251">
    <property type="entry name" value="PL-6"/>
    <property type="match status" value="1"/>
</dbReference>